<protein>
    <submittedName>
        <fullName evidence="2">Uncharacterized protein</fullName>
    </submittedName>
</protein>
<dbReference type="AlphaFoldDB" id="A0A1A8LM70"/>
<reference evidence="2" key="1">
    <citation type="submission" date="2016-05" db="EMBL/GenBank/DDBJ databases">
        <authorList>
            <person name="Lavstsen T."/>
            <person name="Jespersen J.S."/>
        </authorList>
    </citation>
    <scope>NUCLEOTIDE SEQUENCE</scope>
    <source>
        <tissue evidence="2">Brain</tissue>
    </source>
</reference>
<reference evidence="2" key="2">
    <citation type="submission" date="2016-06" db="EMBL/GenBank/DDBJ databases">
        <title>The genome of a short-lived fish provides insights into sex chromosome evolution and the genetic control of aging.</title>
        <authorList>
            <person name="Reichwald K."/>
            <person name="Felder M."/>
            <person name="Petzold A."/>
            <person name="Koch P."/>
            <person name="Groth M."/>
            <person name="Platzer M."/>
        </authorList>
    </citation>
    <scope>NUCLEOTIDE SEQUENCE</scope>
    <source>
        <tissue evidence="2">Brain</tissue>
    </source>
</reference>
<sequence>PRMFGLLGFLTLDCLLDYGFEIALEASFVCPPPRITTPTFTRFSEEPRILIHVSSSSTAPAVFLSASSPPIQLDYYTRLLGPLAPQLAELRTLNNRPRHNSLDFSATLVLVCEIKDFNFLPPDY</sequence>
<gene>
    <name evidence="2" type="primary">Nfu_g_1_003078</name>
</gene>
<feature type="non-terminal residue" evidence="2">
    <location>
        <position position="1"/>
    </location>
</feature>
<proteinExistence type="predicted"/>
<feature type="non-terminal residue" evidence="2">
    <location>
        <position position="124"/>
    </location>
</feature>
<organism evidence="2">
    <name type="scientific">Nothobranchius pienaari</name>
    <dbReference type="NCBI Taxonomy" id="704102"/>
    <lineage>
        <taxon>Eukaryota</taxon>
        <taxon>Metazoa</taxon>
        <taxon>Chordata</taxon>
        <taxon>Craniata</taxon>
        <taxon>Vertebrata</taxon>
        <taxon>Euteleostomi</taxon>
        <taxon>Actinopterygii</taxon>
        <taxon>Neopterygii</taxon>
        <taxon>Teleostei</taxon>
        <taxon>Neoteleostei</taxon>
        <taxon>Acanthomorphata</taxon>
        <taxon>Ovalentaria</taxon>
        <taxon>Atherinomorphae</taxon>
        <taxon>Cyprinodontiformes</taxon>
        <taxon>Nothobranchiidae</taxon>
        <taxon>Nothobranchius</taxon>
    </lineage>
</organism>
<evidence type="ECO:0000313" key="2">
    <source>
        <dbReference type="EMBL" id="SBR45935.1"/>
    </source>
</evidence>
<feature type="signal peptide" evidence="1">
    <location>
        <begin position="1"/>
        <end position="19"/>
    </location>
</feature>
<name>A0A1A8LM70_9TELE</name>
<accession>A0A1A8LM70</accession>
<feature type="chain" id="PRO_5008374394" evidence="1">
    <location>
        <begin position="20"/>
        <end position="124"/>
    </location>
</feature>
<dbReference type="EMBL" id="HAEF01008090">
    <property type="protein sequence ID" value="SBR45935.1"/>
    <property type="molecule type" value="Transcribed_RNA"/>
</dbReference>
<keyword evidence="1" id="KW-0732">Signal</keyword>
<evidence type="ECO:0000256" key="1">
    <source>
        <dbReference type="SAM" id="SignalP"/>
    </source>
</evidence>